<gene>
    <name evidence="8" type="ORF">SPIL2461_LOCUS3142</name>
</gene>
<dbReference type="PROSITE" id="PS50850">
    <property type="entry name" value="MFS"/>
    <property type="match status" value="1"/>
</dbReference>
<keyword evidence="5 6" id="KW-0472">Membrane</keyword>
<feature type="domain" description="Major facilitator superfamily (MFS) profile" evidence="7">
    <location>
        <begin position="205"/>
        <end position="379"/>
    </location>
</feature>
<dbReference type="Proteomes" id="UP000649617">
    <property type="component" value="Unassembled WGS sequence"/>
</dbReference>
<proteinExistence type="predicted"/>
<dbReference type="AlphaFoldDB" id="A0A812KJN9"/>
<dbReference type="GO" id="GO:0016020">
    <property type="term" value="C:membrane"/>
    <property type="evidence" value="ECO:0007669"/>
    <property type="project" value="UniProtKB-SubCell"/>
</dbReference>
<feature type="transmembrane region" description="Helical" evidence="6">
    <location>
        <begin position="238"/>
        <end position="259"/>
    </location>
</feature>
<keyword evidence="2" id="KW-0813">Transport</keyword>
<feature type="transmembrane region" description="Helical" evidence="6">
    <location>
        <begin position="12"/>
        <end position="30"/>
    </location>
</feature>
<keyword evidence="9" id="KW-1185">Reference proteome</keyword>
<evidence type="ECO:0000313" key="9">
    <source>
        <dbReference type="Proteomes" id="UP000649617"/>
    </source>
</evidence>
<comment type="caution">
    <text evidence="8">The sequence shown here is derived from an EMBL/GenBank/DDBJ whole genome shotgun (WGS) entry which is preliminary data.</text>
</comment>
<reference evidence="8" key="1">
    <citation type="submission" date="2021-02" db="EMBL/GenBank/DDBJ databases">
        <authorList>
            <person name="Dougan E. K."/>
            <person name="Rhodes N."/>
            <person name="Thang M."/>
            <person name="Chan C."/>
        </authorList>
    </citation>
    <scope>NUCLEOTIDE SEQUENCE</scope>
</reference>
<evidence type="ECO:0000256" key="1">
    <source>
        <dbReference type="ARBA" id="ARBA00004141"/>
    </source>
</evidence>
<name>A0A812KJN9_SYMPI</name>
<dbReference type="Pfam" id="PF07690">
    <property type="entry name" value="MFS_1"/>
    <property type="match status" value="1"/>
</dbReference>
<dbReference type="GO" id="GO:0022857">
    <property type="term" value="F:transmembrane transporter activity"/>
    <property type="evidence" value="ECO:0007669"/>
    <property type="project" value="InterPro"/>
</dbReference>
<comment type="subcellular location">
    <subcellularLocation>
        <location evidence="1">Membrane</location>
        <topology evidence="1">Multi-pass membrane protein</topology>
    </subcellularLocation>
</comment>
<keyword evidence="4 6" id="KW-1133">Transmembrane helix</keyword>
<evidence type="ECO:0000256" key="2">
    <source>
        <dbReference type="ARBA" id="ARBA00022448"/>
    </source>
</evidence>
<feature type="transmembrane region" description="Helical" evidence="6">
    <location>
        <begin position="138"/>
        <end position="156"/>
    </location>
</feature>
<feature type="transmembrane region" description="Helical" evidence="6">
    <location>
        <begin position="204"/>
        <end position="226"/>
    </location>
</feature>
<evidence type="ECO:0000256" key="3">
    <source>
        <dbReference type="ARBA" id="ARBA00022692"/>
    </source>
</evidence>
<accession>A0A812KJN9</accession>
<protein>
    <recommendedName>
        <fullName evidence="7">Major facilitator superfamily (MFS) profile domain-containing protein</fullName>
    </recommendedName>
</protein>
<dbReference type="PANTHER" id="PTHR23506:SF26">
    <property type="entry name" value="MFS-TYPE TRANSPORTER SLC18B1"/>
    <property type="match status" value="1"/>
</dbReference>
<dbReference type="InterPro" id="IPR020846">
    <property type="entry name" value="MFS_dom"/>
</dbReference>
<organism evidence="8 9">
    <name type="scientific">Symbiodinium pilosum</name>
    <name type="common">Dinoflagellate</name>
    <dbReference type="NCBI Taxonomy" id="2952"/>
    <lineage>
        <taxon>Eukaryota</taxon>
        <taxon>Sar</taxon>
        <taxon>Alveolata</taxon>
        <taxon>Dinophyceae</taxon>
        <taxon>Suessiales</taxon>
        <taxon>Symbiodiniaceae</taxon>
        <taxon>Symbiodinium</taxon>
    </lineage>
</organism>
<feature type="transmembrane region" description="Helical" evidence="6">
    <location>
        <begin position="291"/>
        <end position="312"/>
    </location>
</feature>
<evidence type="ECO:0000256" key="4">
    <source>
        <dbReference type="ARBA" id="ARBA00022989"/>
    </source>
</evidence>
<feature type="transmembrane region" description="Helical" evidence="6">
    <location>
        <begin position="266"/>
        <end position="285"/>
    </location>
</feature>
<evidence type="ECO:0000256" key="5">
    <source>
        <dbReference type="ARBA" id="ARBA00023136"/>
    </source>
</evidence>
<evidence type="ECO:0000259" key="7">
    <source>
        <dbReference type="PROSITE" id="PS50850"/>
    </source>
</evidence>
<evidence type="ECO:0000256" key="6">
    <source>
        <dbReference type="SAM" id="Phobius"/>
    </source>
</evidence>
<dbReference type="PANTHER" id="PTHR23506">
    <property type="entry name" value="GH10249P"/>
    <property type="match status" value="1"/>
</dbReference>
<dbReference type="EMBL" id="CAJNIZ010003725">
    <property type="protein sequence ID" value="CAE7225210.1"/>
    <property type="molecule type" value="Genomic_DNA"/>
</dbReference>
<keyword evidence="3 6" id="KW-0812">Transmembrane</keyword>
<feature type="transmembrane region" description="Helical" evidence="6">
    <location>
        <begin position="162"/>
        <end position="183"/>
    </location>
</feature>
<dbReference type="Gene3D" id="1.20.1250.20">
    <property type="entry name" value="MFS general substrate transporter like domains"/>
    <property type="match status" value="1"/>
</dbReference>
<feature type="transmembrane region" description="Helical" evidence="6">
    <location>
        <begin position="76"/>
        <end position="93"/>
    </location>
</feature>
<dbReference type="InterPro" id="IPR011701">
    <property type="entry name" value="MFS"/>
</dbReference>
<dbReference type="InterPro" id="IPR036259">
    <property type="entry name" value="MFS_trans_sf"/>
</dbReference>
<sequence length="379" mass="41388">MCFALIPFAGYVMIAPNWLLVSMIGCLDSICTELPIAIFPLLAPDFLSVAVLVAAKPLAQALTAPFSVRYVRCHELYFTQIGLALQISGLLLQALMPSFLFFCLSRALQGMASALLIQASPRTTSRFEAAQSGIAVKFIYAGLVCGTPFGALAFSLEPFLPFLWLALAELVLLIAIWLSWYNLDEEEAAKPDLATFLSVVSDPVTLRPILLVSLLLMFTGALQTISPRMLQEEYNFSVVMSGMAWMFQTWPSVFLVFALGPVARFIGFRLLMVSGLVVAGMAAMLAKEGSLGVLILELFFSGVAAGCTNSVVPRMLEDVSGRRYGDEEKVFSIMNMFQQIGYVLGPLLGATMMTYFGFQAMCRVFGVGLISYALFHTIE</sequence>
<feature type="transmembrane region" description="Helical" evidence="6">
    <location>
        <begin position="36"/>
        <end position="55"/>
    </location>
</feature>
<evidence type="ECO:0000313" key="8">
    <source>
        <dbReference type="EMBL" id="CAE7225210.1"/>
    </source>
</evidence>
<dbReference type="SUPFAM" id="SSF103473">
    <property type="entry name" value="MFS general substrate transporter"/>
    <property type="match status" value="1"/>
</dbReference>
<dbReference type="InterPro" id="IPR050930">
    <property type="entry name" value="MFS_Vesicular_Transporter"/>
</dbReference>
<dbReference type="OrthoDB" id="419948at2759"/>